<dbReference type="PANTHER" id="PTHR13504">
    <property type="entry name" value="FIDO DOMAIN-CONTAINING PROTEIN DDB_G0283145"/>
    <property type="match status" value="1"/>
</dbReference>
<evidence type="ECO:0000313" key="4">
    <source>
        <dbReference type="EMBL" id="OAP96469.1"/>
    </source>
</evidence>
<dbReference type="AlphaFoldDB" id="A0A179BY45"/>
<reference evidence="4" key="1">
    <citation type="submission" date="2016-04" db="EMBL/GenBank/DDBJ databases">
        <title>Fast-growing isolate from the root nodules of Vavilovia formosa.</title>
        <authorList>
            <person name="Kimeklis A."/>
            <person name="Safronova V."/>
            <person name="Belimov A."/>
            <person name="Andronov E."/>
        </authorList>
    </citation>
    <scope>NUCLEOTIDE SEQUENCE [LARGE SCALE GENOMIC DNA]</scope>
    <source>
        <strain evidence="4">Vaf-46</strain>
    </source>
</reference>
<evidence type="ECO:0000256" key="2">
    <source>
        <dbReference type="PIRSR" id="PIRSR640198-2"/>
    </source>
</evidence>
<feature type="binding site" evidence="2">
    <location>
        <begin position="341"/>
        <end position="348"/>
    </location>
    <ligand>
        <name>ATP</name>
        <dbReference type="ChEBI" id="CHEBI:30616"/>
    </ligand>
</feature>
<dbReference type="PANTHER" id="PTHR13504:SF38">
    <property type="entry name" value="FIDO DOMAIN-CONTAINING PROTEIN"/>
    <property type="match status" value="1"/>
</dbReference>
<sequence>MREWPTQSVRDFHGRPLPERGEPAGYAAIMARYDLILPPPIRMAAIAERHHPTSTEAWLMLTPRYRPKPELGSHLVFAFRYEGVDLQVLSALFQIIETNEIEAIIRATPTGAVARRLWFLYEWLTDRQLDIPDPGKVRMVTILDPDQQYALAEGDPSPRHKVSNNLPGTPAFCPMVRRTPDLAAFSQKALGERAREAMGRVRPDLVARAAAFILLNDSKSSFAIEGERPLGQRAARWGQAIAQAGVRPLSLDELDRLQRIVIGDARFVRLGLRDEGGFIGLHDRDTNMPIPDHISARHEDLESLVGGLSAFSDRAVRGAMDPVVAAACLAFGFVYIHPYVDGNGRLHRWLIHHALAAASYSPPGLVFPVSAVILRNIDRYRAVLESWSAPLLPFIEWRPTVSGNVEVLNDTAAFYRYFDATAHATFLYACVEQTVEHDLPQEVRFLQAFDTFSEGVQQIIDMPTAQAELLHKFLGQNDGRLSQRARTKEFAALDDLEVERIEALYADAFERDRA</sequence>
<dbReference type="Gene3D" id="1.10.3290.10">
    <property type="entry name" value="Fido-like domain"/>
    <property type="match status" value="1"/>
</dbReference>
<keyword evidence="2" id="KW-0547">Nucleotide-binding</keyword>
<dbReference type="PROSITE" id="PS51459">
    <property type="entry name" value="FIDO"/>
    <property type="match status" value="1"/>
</dbReference>
<accession>A0A179BY45</accession>
<name>A0A179BY45_RHILE</name>
<organism evidence="4">
    <name type="scientific">Rhizobium leguminosarum</name>
    <dbReference type="NCBI Taxonomy" id="384"/>
    <lineage>
        <taxon>Bacteria</taxon>
        <taxon>Pseudomonadati</taxon>
        <taxon>Pseudomonadota</taxon>
        <taxon>Alphaproteobacteria</taxon>
        <taxon>Hyphomicrobiales</taxon>
        <taxon>Rhizobiaceae</taxon>
        <taxon>Rhizobium/Agrobacterium group</taxon>
        <taxon>Rhizobium</taxon>
    </lineage>
</organism>
<dbReference type="RefSeq" id="WP_064245695.1">
    <property type="nucleotide sequence ID" value="NZ_CAXUSC020000004.1"/>
</dbReference>
<comment type="caution">
    <text evidence="4">The sequence shown here is derived from an EMBL/GenBank/DDBJ whole genome shotgun (WGS) entry which is preliminary data.</text>
</comment>
<feature type="domain" description="Fido" evidence="3">
    <location>
        <begin position="249"/>
        <end position="400"/>
    </location>
</feature>
<dbReference type="InterPro" id="IPR003812">
    <property type="entry name" value="Fido"/>
</dbReference>
<gene>
    <name evidence="4" type="ORF">A4U53_13410</name>
</gene>
<dbReference type="GO" id="GO:0005524">
    <property type="term" value="F:ATP binding"/>
    <property type="evidence" value="ECO:0007669"/>
    <property type="project" value="UniProtKB-KW"/>
</dbReference>
<evidence type="ECO:0000256" key="1">
    <source>
        <dbReference type="PIRSR" id="PIRSR640198-1"/>
    </source>
</evidence>
<dbReference type="Pfam" id="PF02661">
    <property type="entry name" value="Fic"/>
    <property type="match status" value="1"/>
</dbReference>
<dbReference type="InterPro" id="IPR040198">
    <property type="entry name" value="Fido_containing"/>
</dbReference>
<dbReference type="EMBL" id="LWBS01000044">
    <property type="protein sequence ID" value="OAP96469.1"/>
    <property type="molecule type" value="Genomic_DNA"/>
</dbReference>
<proteinExistence type="predicted"/>
<keyword evidence="2" id="KW-0067">ATP-binding</keyword>
<dbReference type="InterPro" id="IPR036597">
    <property type="entry name" value="Fido-like_dom_sf"/>
</dbReference>
<dbReference type="SUPFAM" id="SSF140931">
    <property type="entry name" value="Fic-like"/>
    <property type="match status" value="1"/>
</dbReference>
<evidence type="ECO:0000259" key="3">
    <source>
        <dbReference type="PROSITE" id="PS51459"/>
    </source>
</evidence>
<feature type="active site" evidence="1">
    <location>
        <position position="337"/>
    </location>
</feature>
<protein>
    <submittedName>
        <fullName evidence="4">Cell filamentation protein Fic</fullName>
    </submittedName>
</protein>